<reference evidence="1 2" key="1">
    <citation type="journal article" date="2024" name="Microbiol. Resour. Announc.">
        <title>Genome annotations for the ascomycete fungi Trichoderma harzianum, Trichoderma aggressivum, and Purpureocillium lilacinum.</title>
        <authorList>
            <person name="Beijen E.P.W."/>
            <person name="Ohm R.A."/>
        </authorList>
    </citation>
    <scope>NUCLEOTIDE SEQUENCE [LARGE SCALE GENOMIC DNA]</scope>
    <source>
        <strain evidence="1 2">CBS 150709</strain>
    </source>
</reference>
<dbReference type="Pfam" id="PF13365">
    <property type="entry name" value="Trypsin_2"/>
    <property type="match status" value="1"/>
</dbReference>
<dbReference type="SUPFAM" id="SSF50494">
    <property type="entry name" value="Trypsin-like serine proteases"/>
    <property type="match status" value="1"/>
</dbReference>
<dbReference type="Gene3D" id="2.40.10.10">
    <property type="entry name" value="Trypsin-like serine proteases"/>
    <property type="match status" value="1"/>
</dbReference>
<dbReference type="InterPro" id="IPR009003">
    <property type="entry name" value="Peptidase_S1_PA"/>
</dbReference>
<evidence type="ECO:0000313" key="1">
    <source>
        <dbReference type="EMBL" id="KAK4067372.1"/>
    </source>
</evidence>
<protein>
    <recommendedName>
        <fullName evidence="3">Trypsin-like peptidase domain-containing protein</fullName>
    </recommendedName>
</protein>
<dbReference type="InterPro" id="IPR043504">
    <property type="entry name" value="Peptidase_S1_PA_chymotrypsin"/>
</dbReference>
<evidence type="ECO:0000313" key="2">
    <source>
        <dbReference type="Proteomes" id="UP001287286"/>
    </source>
</evidence>
<name>A0ABR0BD71_PURLI</name>
<comment type="caution">
    <text evidence="1">The sequence shown here is derived from an EMBL/GenBank/DDBJ whole genome shotgun (WGS) entry which is preliminary data.</text>
</comment>
<keyword evidence="2" id="KW-1185">Reference proteome</keyword>
<organism evidence="1 2">
    <name type="scientific">Purpureocillium lilacinum</name>
    <name type="common">Paecilomyces lilacinus</name>
    <dbReference type="NCBI Taxonomy" id="33203"/>
    <lineage>
        <taxon>Eukaryota</taxon>
        <taxon>Fungi</taxon>
        <taxon>Dikarya</taxon>
        <taxon>Ascomycota</taxon>
        <taxon>Pezizomycotina</taxon>
        <taxon>Sordariomycetes</taxon>
        <taxon>Hypocreomycetidae</taxon>
        <taxon>Hypocreales</taxon>
        <taxon>Ophiocordycipitaceae</taxon>
        <taxon>Purpureocillium</taxon>
    </lineage>
</organism>
<gene>
    <name evidence="1" type="ORF">Purlil1_13868</name>
</gene>
<evidence type="ECO:0008006" key="3">
    <source>
        <dbReference type="Google" id="ProtNLM"/>
    </source>
</evidence>
<dbReference type="EMBL" id="JAWRVI010000336">
    <property type="protein sequence ID" value="KAK4067372.1"/>
    <property type="molecule type" value="Genomic_DNA"/>
</dbReference>
<proteinExistence type="predicted"/>
<dbReference type="PANTHER" id="PTHR46366">
    <property type="entry name" value="PRO-APOPTOTIC SERINE PROTEASE NMA111"/>
    <property type="match status" value="1"/>
</dbReference>
<dbReference type="Proteomes" id="UP001287286">
    <property type="component" value="Unassembled WGS sequence"/>
</dbReference>
<accession>A0ABR0BD71</accession>
<dbReference type="PANTHER" id="PTHR46366:SF1">
    <property type="entry name" value="PDZ DOMAIN-CONTAINING PROTEIN C1685.05"/>
    <property type="match status" value="1"/>
</dbReference>
<sequence length="157" mass="17069">MGERQFVSSCSANTPGSTGKACDKFAVSPPVSSYPSLDVPGLFERIARNVVRLEVSFPASFDLQRQTSGNATGFVVDKALGLILTNRHVVGPGPFWGHAVFYDERVVRCYPRYYDPVHDFGFLQYDPQVLGDLHVDGLDLSPDQAGGMTCLALAETP</sequence>